<dbReference type="SMART" id="SM00256">
    <property type="entry name" value="FBOX"/>
    <property type="match status" value="1"/>
</dbReference>
<evidence type="ECO:0000259" key="1">
    <source>
        <dbReference type="PROSITE" id="PS50181"/>
    </source>
</evidence>
<dbReference type="InterPro" id="IPR006527">
    <property type="entry name" value="F-box-assoc_dom_typ1"/>
</dbReference>
<dbReference type="InterPro" id="IPR036047">
    <property type="entry name" value="F-box-like_dom_sf"/>
</dbReference>
<gene>
    <name evidence="2" type="ORF">F2Q68_00011393</name>
</gene>
<name>A0A8S9KWD9_BRACR</name>
<dbReference type="InterPro" id="IPR017451">
    <property type="entry name" value="F-box-assoc_interact_dom"/>
</dbReference>
<dbReference type="InterPro" id="IPR011043">
    <property type="entry name" value="Gal_Oxase/kelch_b-propeller"/>
</dbReference>
<dbReference type="CDD" id="cd22157">
    <property type="entry name" value="F-box_AtFBW1-like"/>
    <property type="match status" value="1"/>
</dbReference>
<evidence type="ECO:0000313" key="2">
    <source>
        <dbReference type="EMBL" id="KAF2598835.1"/>
    </source>
</evidence>
<dbReference type="AlphaFoldDB" id="A0A8S9KWD9"/>
<dbReference type="EMBL" id="QGKW02000717">
    <property type="protein sequence ID" value="KAF2598835.1"/>
    <property type="molecule type" value="Genomic_DNA"/>
</dbReference>
<dbReference type="PROSITE" id="PS50181">
    <property type="entry name" value="FBOX"/>
    <property type="match status" value="1"/>
</dbReference>
<dbReference type="SUPFAM" id="SSF50965">
    <property type="entry name" value="Galactose oxidase, central domain"/>
    <property type="match status" value="1"/>
</dbReference>
<sequence length="238" mass="27367">MSDLPGELIEEILCRVPAISLKRLRSSCKRWNRLFNDKQFSRKHLDKAAKQSLVFKVTQYCRFCLMSVNLHGTPSMEFTGELSLPNLHSNQVIMYIVFHCDGLLLCAINSNTKIVLWNPCTGKTRLIQTKSTTSTYALGSYKEPRCGTSSYKILSYRAYTYEHEFAIYEVNSNTWRTLDVTSNFLLLLIGTSVSFKGKTYWFASDREDKGLGMFLVSFDYTTERFGRLSLPCKYPKVC</sequence>
<dbReference type="Proteomes" id="UP000712281">
    <property type="component" value="Unassembled WGS sequence"/>
</dbReference>
<dbReference type="Pfam" id="PF00646">
    <property type="entry name" value="F-box"/>
    <property type="match status" value="1"/>
</dbReference>
<proteinExistence type="predicted"/>
<dbReference type="SUPFAM" id="SSF81383">
    <property type="entry name" value="F-box domain"/>
    <property type="match status" value="1"/>
</dbReference>
<dbReference type="Pfam" id="PF07734">
    <property type="entry name" value="FBA_1"/>
    <property type="match status" value="1"/>
</dbReference>
<dbReference type="NCBIfam" id="TIGR01640">
    <property type="entry name" value="F_box_assoc_1"/>
    <property type="match status" value="1"/>
</dbReference>
<reference evidence="2" key="1">
    <citation type="submission" date="2019-12" db="EMBL/GenBank/DDBJ databases">
        <title>Genome sequencing and annotation of Brassica cretica.</title>
        <authorList>
            <person name="Studholme D.J."/>
            <person name="Sarris P.F."/>
        </authorList>
    </citation>
    <scope>NUCLEOTIDE SEQUENCE</scope>
    <source>
        <strain evidence="2">PFS-001/15</strain>
        <tissue evidence="2">Leaf</tissue>
    </source>
</reference>
<protein>
    <recommendedName>
        <fullName evidence="1">F-box domain-containing protein</fullName>
    </recommendedName>
</protein>
<dbReference type="InterPro" id="IPR001810">
    <property type="entry name" value="F-box_dom"/>
</dbReference>
<evidence type="ECO:0000313" key="3">
    <source>
        <dbReference type="Proteomes" id="UP000712281"/>
    </source>
</evidence>
<organism evidence="2 3">
    <name type="scientific">Brassica cretica</name>
    <name type="common">Mustard</name>
    <dbReference type="NCBI Taxonomy" id="69181"/>
    <lineage>
        <taxon>Eukaryota</taxon>
        <taxon>Viridiplantae</taxon>
        <taxon>Streptophyta</taxon>
        <taxon>Embryophyta</taxon>
        <taxon>Tracheophyta</taxon>
        <taxon>Spermatophyta</taxon>
        <taxon>Magnoliopsida</taxon>
        <taxon>eudicotyledons</taxon>
        <taxon>Gunneridae</taxon>
        <taxon>Pentapetalae</taxon>
        <taxon>rosids</taxon>
        <taxon>malvids</taxon>
        <taxon>Brassicales</taxon>
        <taxon>Brassicaceae</taxon>
        <taxon>Brassiceae</taxon>
        <taxon>Brassica</taxon>
    </lineage>
</organism>
<feature type="domain" description="F-box" evidence="1">
    <location>
        <begin position="1"/>
        <end position="44"/>
    </location>
</feature>
<dbReference type="PANTHER" id="PTHR31672:SF13">
    <property type="entry name" value="F-BOX PROTEIN CPR30-LIKE"/>
    <property type="match status" value="1"/>
</dbReference>
<accession>A0A8S9KWD9</accession>
<dbReference type="Gene3D" id="1.20.1280.50">
    <property type="match status" value="1"/>
</dbReference>
<dbReference type="InterPro" id="IPR050796">
    <property type="entry name" value="SCF_F-box_component"/>
</dbReference>
<dbReference type="PANTHER" id="PTHR31672">
    <property type="entry name" value="BNACNNG10540D PROTEIN"/>
    <property type="match status" value="1"/>
</dbReference>
<comment type="caution">
    <text evidence="2">The sequence shown here is derived from an EMBL/GenBank/DDBJ whole genome shotgun (WGS) entry which is preliminary data.</text>
</comment>